<sequence>MSSPKLSSYLTAATMSTMDRVLEKAGVYELRPIEDLPVILSATKFLIGHVLNTRVDEAGLLFALLNRSEQASVPVIRGLKPSMNRGRGSSSAMPAPASPAARSDQVSTQSNPDGEKW</sequence>
<accession>A0A7W6RPE9</accession>
<dbReference type="EMBL" id="JACIGM010000008">
    <property type="protein sequence ID" value="MBB4276220.1"/>
    <property type="molecule type" value="Genomic_DNA"/>
</dbReference>
<feature type="compositionally biased region" description="Polar residues" evidence="1">
    <location>
        <begin position="104"/>
        <end position="117"/>
    </location>
</feature>
<evidence type="ECO:0000313" key="2">
    <source>
        <dbReference type="EMBL" id="MBB4276220.1"/>
    </source>
</evidence>
<feature type="region of interest" description="Disordered" evidence="1">
    <location>
        <begin position="76"/>
        <end position="117"/>
    </location>
</feature>
<protein>
    <submittedName>
        <fullName evidence="2">Uncharacterized protein</fullName>
    </submittedName>
</protein>
<evidence type="ECO:0000256" key="1">
    <source>
        <dbReference type="SAM" id="MobiDB-lite"/>
    </source>
</evidence>
<proteinExistence type="predicted"/>
<dbReference type="AlphaFoldDB" id="A0A7W6RPE9"/>
<organism evidence="2 3">
    <name type="scientific">Rhizobium mongolense</name>
    <dbReference type="NCBI Taxonomy" id="57676"/>
    <lineage>
        <taxon>Bacteria</taxon>
        <taxon>Pseudomonadati</taxon>
        <taxon>Pseudomonadota</taxon>
        <taxon>Alphaproteobacteria</taxon>
        <taxon>Hyphomicrobiales</taxon>
        <taxon>Rhizobiaceae</taxon>
        <taxon>Rhizobium/Agrobacterium group</taxon>
        <taxon>Rhizobium</taxon>
    </lineage>
</organism>
<gene>
    <name evidence="2" type="ORF">GGE12_004017</name>
</gene>
<comment type="caution">
    <text evidence="2">The sequence shown here is derived from an EMBL/GenBank/DDBJ whole genome shotgun (WGS) entry which is preliminary data.</text>
</comment>
<feature type="compositionally biased region" description="Low complexity" evidence="1">
    <location>
        <begin position="89"/>
        <end position="103"/>
    </location>
</feature>
<dbReference type="Proteomes" id="UP000533641">
    <property type="component" value="Unassembled WGS sequence"/>
</dbReference>
<reference evidence="2 3" key="1">
    <citation type="submission" date="2020-08" db="EMBL/GenBank/DDBJ databases">
        <title>Genomic Encyclopedia of Type Strains, Phase IV (KMG-V): Genome sequencing to study the core and pangenomes of soil and plant-associated prokaryotes.</title>
        <authorList>
            <person name="Whitman W."/>
        </authorList>
    </citation>
    <scope>NUCLEOTIDE SEQUENCE [LARGE SCALE GENOMIC DNA]</scope>
    <source>
        <strain evidence="2 3">SEMIA 402</strain>
    </source>
</reference>
<evidence type="ECO:0000313" key="3">
    <source>
        <dbReference type="Proteomes" id="UP000533641"/>
    </source>
</evidence>
<name>A0A7W6RPE9_9HYPH</name>